<keyword evidence="2" id="KW-1185">Reference proteome</keyword>
<protein>
    <submittedName>
        <fullName evidence="1">Uncharacterized protein</fullName>
    </submittedName>
</protein>
<name>A0AAD8GUC8_9APIA</name>
<dbReference type="AlphaFoldDB" id="A0AAD8GUC8"/>
<organism evidence="1 2">
    <name type="scientific">Heracleum sosnowskyi</name>
    <dbReference type="NCBI Taxonomy" id="360622"/>
    <lineage>
        <taxon>Eukaryota</taxon>
        <taxon>Viridiplantae</taxon>
        <taxon>Streptophyta</taxon>
        <taxon>Embryophyta</taxon>
        <taxon>Tracheophyta</taxon>
        <taxon>Spermatophyta</taxon>
        <taxon>Magnoliopsida</taxon>
        <taxon>eudicotyledons</taxon>
        <taxon>Gunneridae</taxon>
        <taxon>Pentapetalae</taxon>
        <taxon>asterids</taxon>
        <taxon>campanulids</taxon>
        <taxon>Apiales</taxon>
        <taxon>Apiaceae</taxon>
        <taxon>Apioideae</taxon>
        <taxon>apioid superclade</taxon>
        <taxon>Tordylieae</taxon>
        <taxon>Tordyliinae</taxon>
        <taxon>Heracleum</taxon>
    </lineage>
</organism>
<accession>A0AAD8GUC8</accession>
<proteinExistence type="predicted"/>
<comment type="caution">
    <text evidence="1">The sequence shown here is derived from an EMBL/GenBank/DDBJ whole genome shotgun (WGS) entry which is preliminary data.</text>
</comment>
<evidence type="ECO:0000313" key="1">
    <source>
        <dbReference type="EMBL" id="KAK1354193.1"/>
    </source>
</evidence>
<reference evidence="1" key="2">
    <citation type="submission" date="2023-05" db="EMBL/GenBank/DDBJ databases">
        <authorList>
            <person name="Schelkunov M.I."/>
        </authorList>
    </citation>
    <scope>NUCLEOTIDE SEQUENCE</scope>
    <source>
        <strain evidence="1">Hsosn_3</strain>
        <tissue evidence="1">Leaf</tissue>
    </source>
</reference>
<dbReference type="Proteomes" id="UP001237642">
    <property type="component" value="Unassembled WGS sequence"/>
</dbReference>
<dbReference type="EMBL" id="JAUIZM010000011">
    <property type="protein sequence ID" value="KAK1354193.1"/>
    <property type="molecule type" value="Genomic_DNA"/>
</dbReference>
<sequence>MHILYEAQHIIKSSKLNSKVPDSYKFSKQYNEAAREALRHDKLGELDILRCFEHIFNTQITGMLNISNVCFPNPKFKIPQSGTCLQNTRESEEKDFVDDSKYPSMTVKLPSSDCSRNFCNWVEGLGEIVVAMKLLEDDMGMQVLFSSFPLYSGYGLLVSKQVFKYTKNTHAKTHSNYTVDIVQIWGLQ</sequence>
<reference evidence="1" key="1">
    <citation type="submission" date="2023-02" db="EMBL/GenBank/DDBJ databases">
        <title>Genome of toxic invasive species Heracleum sosnowskyi carries increased number of genes despite the absence of recent whole-genome duplications.</title>
        <authorList>
            <person name="Schelkunov M."/>
            <person name="Shtratnikova V."/>
            <person name="Makarenko M."/>
            <person name="Klepikova A."/>
            <person name="Omelchenko D."/>
            <person name="Novikova G."/>
            <person name="Obukhova E."/>
            <person name="Bogdanov V."/>
            <person name="Penin A."/>
            <person name="Logacheva M."/>
        </authorList>
    </citation>
    <scope>NUCLEOTIDE SEQUENCE</scope>
    <source>
        <strain evidence="1">Hsosn_3</strain>
        <tissue evidence="1">Leaf</tissue>
    </source>
</reference>
<evidence type="ECO:0000313" key="2">
    <source>
        <dbReference type="Proteomes" id="UP001237642"/>
    </source>
</evidence>
<gene>
    <name evidence="1" type="ORF">POM88_047449</name>
</gene>